<evidence type="ECO:0000313" key="3">
    <source>
        <dbReference type="Proteomes" id="UP000051086"/>
    </source>
</evidence>
<evidence type="ECO:0000313" key="1">
    <source>
        <dbReference type="EMBL" id="CUH69524.1"/>
    </source>
</evidence>
<dbReference type="EMBL" id="CYSB01000040">
    <property type="protein sequence ID" value="CUH69524.1"/>
    <property type="molecule type" value="Genomic_DNA"/>
</dbReference>
<keyword evidence="3" id="KW-1185">Reference proteome</keyword>
<dbReference type="InterPro" id="IPR003772">
    <property type="entry name" value="YceD"/>
</dbReference>
<accession>A0A0P1FWD8</accession>
<reference evidence="1 3" key="2">
    <citation type="submission" date="2015-09" db="EMBL/GenBank/DDBJ databases">
        <authorList>
            <person name="Rodrigo-Torres L."/>
            <person name="Arahal D.R."/>
        </authorList>
    </citation>
    <scope>NUCLEOTIDE SEQUENCE [LARGE SCALE GENOMIC DNA]</scope>
    <source>
        <strain evidence="1 3">CECT 5118</strain>
    </source>
</reference>
<dbReference type="RefSeq" id="WP_058244093.1">
    <property type="nucleotide sequence ID" value="NZ_CYSB01000040.1"/>
</dbReference>
<gene>
    <name evidence="1" type="ORF">TL5118_03488</name>
    <name evidence="2" type="ORF">TL5120_02728</name>
</gene>
<organism evidence="2 4">
    <name type="scientific">Thalassovita autumnalis</name>
    <dbReference type="NCBI Taxonomy" id="2072972"/>
    <lineage>
        <taxon>Bacteria</taxon>
        <taxon>Pseudomonadati</taxon>
        <taxon>Pseudomonadota</taxon>
        <taxon>Alphaproteobacteria</taxon>
        <taxon>Rhodobacterales</taxon>
        <taxon>Roseobacteraceae</taxon>
        <taxon>Thalassovita</taxon>
    </lineage>
</organism>
<evidence type="ECO:0000313" key="2">
    <source>
        <dbReference type="EMBL" id="CUH72927.1"/>
    </source>
</evidence>
<name>A0A0P1FWD8_9RHOB</name>
<reference evidence="2 4" key="1">
    <citation type="submission" date="2015-09" db="EMBL/GenBank/DDBJ databases">
        <authorList>
            <consortium name="Swine Surveillance"/>
        </authorList>
    </citation>
    <scope>NUCLEOTIDE SEQUENCE [LARGE SCALE GENOMIC DNA]</scope>
    <source>
        <strain evidence="2 4">5120</strain>
    </source>
</reference>
<evidence type="ECO:0008006" key="5">
    <source>
        <dbReference type="Google" id="ProtNLM"/>
    </source>
</evidence>
<evidence type="ECO:0000313" key="4">
    <source>
        <dbReference type="Proteomes" id="UP000051887"/>
    </source>
</evidence>
<dbReference type="OrthoDB" id="8443793at2"/>
<sequence>MSNLPSQPLRVADLSTNKPTRFELIPDEASLRAIAEELGLLGLRKLRFKGEVAASGKRDWVLKAQLGATVTQPCVVTLAPVTTRLEEPTERRFVADLPEQEGDAGSEDGVEMHEDDSLEPLGSHIDPAAVMIEALSLALPLYPRADGAEMAETNFTEPGKAAMTDEDTKPFAGLAALRDQLGQKGED</sequence>
<dbReference type="Proteomes" id="UP000051887">
    <property type="component" value="Unassembled WGS sequence"/>
</dbReference>
<dbReference type="AlphaFoldDB" id="A0A0P1FWD8"/>
<dbReference type="Proteomes" id="UP000051086">
    <property type="component" value="Unassembled WGS sequence"/>
</dbReference>
<proteinExistence type="predicted"/>
<dbReference type="EMBL" id="CYSC01000035">
    <property type="protein sequence ID" value="CUH72927.1"/>
    <property type="molecule type" value="Genomic_DNA"/>
</dbReference>
<dbReference type="Pfam" id="PF02620">
    <property type="entry name" value="YceD"/>
    <property type="match status" value="1"/>
</dbReference>
<protein>
    <recommendedName>
        <fullName evidence="5">DUF177 domain-containing protein</fullName>
    </recommendedName>
</protein>